<dbReference type="EMBL" id="BAAAZR010000029">
    <property type="protein sequence ID" value="GAA3831572.1"/>
    <property type="molecule type" value="Genomic_DNA"/>
</dbReference>
<dbReference type="InterPro" id="IPR009057">
    <property type="entry name" value="Homeodomain-like_sf"/>
</dbReference>
<dbReference type="Gene3D" id="3.40.50.1390">
    <property type="entry name" value="Resolvase, N-terminal catalytic domain"/>
    <property type="match status" value="1"/>
</dbReference>
<accession>A0ABP7J1U9</accession>
<dbReference type="SUPFAM" id="SSF46689">
    <property type="entry name" value="Homeodomain-like"/>
    <property type="match status" value="1"/>
</dbReference>
<keyword evidence="3" id="KW-0233">DNA recombination</keyword>
<sequence length="108" mass="11654">MVNVLADRGVAFASLHEGIDTSTSTGRLVFHIFAALAEFERELIAERAAVGRQAARARGRMGGQPAKLSNEQVALARARYEARDVTVAEIAKAFGVGRGTIYRALERP</sequence>
<evidence type="ECO:0000313" key="5">
    <source>
        <dbReference type="EMBL" id="GAA3831572.1"/>
    </source>
</evidence>
<evidence type="ECO:0000256" key="2">
    <source>
        <dbReference type="ARBA" id="ARBA00023125"/>
    </source>
</evidence>
<proteinExistence type="inferred from homology"/>
<dbReference type="CDD" id="cd00569">
    <property type="entry name" value="HTH_Hin_like"/>
    <property type="match status" value="1"/>
</dbReference>
<dbReference type="Gene3D" id="1.10.10.60">
    <property type="entry name" value="Homeodomain-like"/>
    <property type="match status" value="1"/>
</dbReference>
<dbReference type="PANTHER" id="PTHR30461:SF2">
    <property type="entry name" value="SERINE RECOMBINASE PINE-RELATED"/>
    <property type="match status" value="1"/>
</dbReference>
<comment type="caution">
    <text evidence="5">The sequence shown here is derived from an EMBL/GenBank/DDBJ whole genome shotgun (WGS) entry which is preliminary data.</text>
</comment>
<gene>
    <name evidence="5" type="ORF">GCM10022226_60850</name>
</gene>
<dbReference type="InterPro" id="IPR036162">
    <property type="entry name" value="Resolvase-like_N_sf"/>
</dbReference>
<keyword evidence="6" id="KW-1185">Reference proteome</keyword>
<dbReference type="RefSeq" id="WP_425566975.1">
    <property type="nucleotide sequence ID" value="NZ_BAAAZR010000029.1"/>
</dbReference>
<evidence type="ECO:0000256" key="1">
    <source>
        <dbReference type="ARBA" id="ARBA00009913"/>
    </source>
</evidence>
<dbReference type="Proteomes" id="UP001500888">
    <property type="component" value="Unassembled WGS sequence"/>
</dbReference>
<evidence type="ECO:0000256" key="3">
    <source>
        <dbReference type="ARBA" id="ARBA00023172"/>
    </source>
</evidence>
<protein>
    <recommendedName>
        <fullName evidence="4">Resolvase/invertase-type recombinase catalytic domain-containing protein</fullName>
    </recommendedName>
</protein>
<comment type="similarity">
    <text evidence="1">Belongs to the site-specific recombinase resolvase family.</text>
</comment>
<name>A0ABP7J1U9_9ACTN</name>
<dbReference type="SUPFAM" id="SSF53041">
    <property type="entry name" value="Resolvase-like"/>
    <property type="match status" value="1"/>
</dbReference>
<reference evidence="6" key="1">
    <citation type="journal article" date="2019" name="Int. J. Syst. Evol. Microbiol.">
        <title>The Global Catalogue of Microorganisms (GCM) 10K type strain sequencing project: providing services to taxonomists for standard genome sequencing and annotation.</title>
        <authorList>
            <consortium name="The Broad Institute Genomics Platform"/>
            <consortium name="The Broad Institute Genome Sequencing Center for Infectious Disease"/>
            <person name="Wu L."/>
            <person name="Ma J."/>
        </authorList>
    </citation>
    <scope>NUCLEOTIDE SEQUENCE [LARGE SCALE GENOMIC DNA]</scope>
    <source>
        <strain evidence="6">JCM 16908</strain>
    </source>
</reference>
<dbReference type="InterPro" id="IPR050639">
    <property type="entry name" value="SSR_resolvase"/>
</dbReference>
<evidence type="ECO:0000313" key="6">
    <source>
        <dbReference type="Proteomes" id="UP001500888"/>
    </source>
</evidence>
<dbReference type="Pfam" id="PF02796">
    <property type="entry name" value="HTH_7"/>
    <property type="match status" value="1"/>
</dbReference>
<dbReference type="Pfam" id="PF00239">
    <property type="entry name" value="Resolvase"/>
    <property type="match status" value="1"/>
</dbReference>
<keyword evidence="2" id="KW-0238">DNA-binding</keyword>
<dbReference type="InterPro" id="IPR006119">
    <property type="entry name" value="Resolv_N"/>
</dbReference>
<feature type="domain" description="Resolvase/invertase-type recombinase catalytic" evidence="4">
    <location>
        <begin position="1"/>
        <end position="59"/>
    </location>
</feature>
<evidence type="ECO:0000259" key="4">
    <source>
        <dbReference type="PROSITE" id="PS51736"/>
    </source>
</evidence>
<dbReference type="InterPro" id="IPR006120">
    <property type="entry name" value="Resolvase_HTH_dom"/>
</dbReference>
<organism evidence="5 6">
    <name type="scientific">Sphaerisporangium flaviroseum</name>
    <dbReference type="NCBI Taxonomy" id="509199"/>
    <lineage>
        <taxon>Bacteria</taxon>
        <taxon>Bacillati</taxon>
        <taxon>Actinomycetota</taxon>
        <taxon>Actinomycetes</taxon>
        <taxon>Streptosporangiales</taxon>
        <taxon>Streptosporangiaceae</taxon>
        <taxon>Sphaerisporangium</taxon>
    </lineage>
</organism>
<dbReference type="PROSITE" id="PS51736">
    <property type="entry name" value="RECOMBINASES_3"/>
    <property type="match status" value="1"/>
</dbReference>
<dbReference type="PANTHER" id="PTHR30461">
    <property type="entry name" value="DNA-INVERTASE FROM LAMBDOID PROPHAGE"/>
    <property type="match status" value="1"/>
</dbReference>